<dbReference type="GO" id="GO:0000731">
    <property type="term" value="P:DNA synthesis involved in DNA repair"/>
    <property type="evidence" value="ECO:0007669"/>
    <property type="project" value="TreeGrafter"/>
</dbReference>
<dbReference type="Gene3D" id="3.40.50.300">
    <property type="entry name" value="P-loop containing nucleotide triphosphate hydrolases"/>
    <property type="match status" value="1"/>
</dbReference>
<sequence length="395" mass="43747">MKIVGFRLENIAGLSQLNVTMPAYLEDSGRVTLLSGGCGTGKSAALRALAYGLTWFSARLKNDKLNGKMFPISDLKEGADHCSIEIRAEDSSVEGTLSWALTRKKKGAGFADRAEISEMIAVTQHYAQQLQRDAESGIPLVAYYPSDRSFSTPNFLPKGSLNHPLNVLDNNVPDSVDFVTFFHWLREQEDLENELRGRAMSLSLANARRQHAHPEISTLYKALEVERCQSAHPPMTALRQVWKYVLPELTDIRIERHPAPRLLFDKRGVTLELHQLSRSERQLLALSGDIVKRLCQTHPLSLTPLLANGIILIDDIDNSLDVKIQPTILKALAHLFPNCQFIVSGQALALKHTDLPLVHYCLDKKAQGEAQEGGTTRLLAAPLGKMSQSLSGEES</sequence>
<dbReference type="PANTHER" id="PTHR32182">
    <property type="entry name" value="DNA REPLICATION AND REPAIR PROTEIN RECF"/>
    <property type="match status" value="1"/>
</dbReference>
<keyword evidence="3" id="KW-1185">Reference proteome</keyword>
<gene>
    <name evidence="2" type="ORF">DN062_05735</name>
</gene>
<dbReference type="InterPro" id="IPR027417">
    <property type="entry name" value="P-loop_NTPase"/>
</dbReference>
<dbReference type="EMBL" id="QKRX01000003">
    <property type="protein sequence ID" value="RAU18971.1"/>
    <property type="molecule type" value="Genomic_DNA"/>
</dbReference>
<evidence type="ECO:0000313" key="3">
    <source>
        <dbReference type="Proteomes" id="UP000250744"/>
    </source>
</evidence>
<dbReference type="SUPFAM" id="SSF52540">
    <property type="entry name" value="P-loop containing nucleoside triphosphate hydrolases"/>
    <property type="match status" value="1"/>
</dbReference>
<dbReference type="InterPro" id="IPR038729">
    <property type="entry name" value="Rad50/SbcC_AAA"/>
</dbReference>
<organism evidence="2 3">
    <name type="scientific">Nitrincola tibetensis</name>
    <dbReference type="NCBI Taxonomy" id="2219697"/>
    <lineage>
        <taxon>Bacteria</taxon>
        <taxon>Pseudomonadati</taxon>
        <taxon>Pseudomonadota</taxon>
        <taxon>Gammaproteobacteria</taxon>
        <taxon>Oceanospirillales</taxon>
        <taxon>Oceanospirillaceae</taxon>
        <taxon>Nitrincola</taxon>
    </lineage>
</organism>
<feature type="domain" description="Rad50/SbcC-type AAA" evidence="1">
    <location>
        <begin position="8"/>
        <end position="161"/>
    </location>
</feature>
<dbReference type="Pfam" id="PF13476">
    <property type="entry name" value="AAA_23"/>
    <property type="match status" value="1"/>
</dbReference>
<dbReference type="GO" id="GO:0006302">
    <property type="term" value="P:double-strand break repair"/>
    <property type="evidence" value="ECO:0007669"/>
    <property type="project" value="InterPro"/>
</dbReference>
<dbReference type="PANTHER" id="PTHR32182:SF23">
    <property type="entry name" value="ATP BINDING PROTEIN"/>
    <property type="match status" value="1"/>
</dbReference>
<dbReference type="RefSeq" id="WP_112158359.1">
    <property type="nucleotide sequence ID" value="NZ_QKRX01000003.1"/>
</dbReference>
<dbReference type="Proteomes" id="UP000250744">
    <property type="component" value="Unassembled WGS sequence"/>
</dbReference>
<dbReference type="OrthoDB" id="9815944at2"/>
<proteinExistence type="predicted"/>
<dbReference type="GO" id="GO:0016887">
    <property type="term" value="F:ATP hydrolysis activity"/>
    <property type="evidence" value="ECO:0007669"/>
    <property type="project" value="InterPro"/>
</dbReference>
<name>A0A364NPF7_9GAMM</name>
<protein>
    <recommendedName>
        <fullName evidence="1">Rad50/SbcC-type AAA domain-containing protein</fullName>
    </recommendedName>
</protein>
<dbReference type="AlphaFoldDB" id="A0A364NPF7"/>
<accession>A0A364NPF7</accession>
<evidence type="ECO:0000259" key="1">
    <source>
        <dbReference type="Pfam" id="PF13476"/>
    </source>
</evidence>
<comment type="caution">
    <text evidence="2">The sequence shown here is derived from an EMBL/GenBank/DDBJ whole genome shotgun (WGS) entry which is preliminary data.</text>
</comment>
<reference evidence="2 3" key="1">
    <citation type="submission" date="2018-06" db="EMBL/GenBank/DDBJ databases">
        <title>Nitrincola tibetense sp. nov., isolated from Lake XuguoCo on Tibetan Plateau.</title>
        <authorList>
            <person name="Xing P."/>
        </authorList>
    </citation>
    <scope>NUCLEOTIDE SEQUENCE [LARGE SCALE GENOMIC DNA]</scope>
    <source>
        <strain evidence="3">xg18</strain>
    </source>
</reference>
<evidence type="ECO:0000313" key="2">
    <source>
        <dbReference type="EMBL" id="RAU18971.1"/>
    </source>
</evidence>